<feature type="transmembrane region" description="Helical" evidence="1">
    <location>
        <begin position="645"/>
        <end position="664"/>
    </location>
</feature>
<evidence type="ECO:0000313" key="4">
    <source>
        <dbReference type="EMBL" id="OAF71785.1"/>
    </source>
</evidence>
<feature type="domain" description="Acyltransferase 3" evidence="2">
    <location>
        <begin position="352"/>
        <end position="671"/>
    </location>
</feature>
<feature type="transmembrane region" description="Helical" evidence="1">
    <location>
        <begin position="440"/>
        <end position="460"/>
    </location>
</feature>
<keyword evidence="1" id="KW-1133">Transmembrane helix</keyword>
<comment type="caution">
    <text evidence="4">The sequence shown here is derived from an EMBL/GenBank/DDBJ whole genome shotgun (WGS) entry which is preliminary data.</text>
</comment>
<feature type="transmembrane region" description="Helical" evidence="1">
    <location>
        <begin position="360"/>
        <end position="379"/>
    </location>
</feature>
<evidence type="ECO:0000259" key="2">
    <source>
        <dbReference type="Pfam" id="PF01757"/>
    </source>
</evidence>
<dbReference type="InterPro" id="IPR052728">
    <property type="entry name" value="O2_lipid_transport_reg"/>
</dbReference>
<proteinExistence type="predicted"/>
<keyword evidence="1" id="KW-0812">Transmembrane</keyword>
<dbReference type="Proteomes" id="UP000078046">
    <property type="component" value="Unassembled WGS sequence"/>
</dbReference>
<evidence type="ECO:0000259" key="3">
    <source>
        <dbReference type="Pfam" id="PF20146"/>
    </source>
</evidence>
<dbReference type="EMBL" id="LWCA01000023">
    <property type="protein sequence ID" value="OAF71785.1"/>
    <property type="molecule type" value="Genomic_DNA"/>
</dbReference>
<organism evidence="4 5">
    <name type="scientific">Intoshia linei</name>
    <dbReference type="NCBI Taxonomy" id="1819745"/>
    <lineage>
        <taxon>Eukaryota</taxon>
        <taxon>Metazoa</taxon>
        <taxon>Spiralia</taxon>
        <taxon>Lophotrochozoa</taxon>
        <taxon>Mesozoa</taxon>
        <taxon>Orthonectida</taxon>
        <taxon>Rhopaluridae</taxon>
        <taxon>Intoshia</taxon>
    </lineage>
</organism>
<dbReference type="InterPro" id="IPR006621">
    <property type="entry name" value="Nose-resist-to-fluoxetine_N"/>
</dbReference>
<dbReference type="Pfam" id="PF20146">
    <property type="entry name" value="NRF"/>
    <property type="match status" value="1"/>
</dbReference>
<gene>
    <name evidence="4" type="ORF">A3Q56_00404</name>
</gene>
<reference evidence="4 5" key="1">
    <citation type="submission" date="2016-04" db="EMBL/GenBank/DDBJ databases">
        <title>The genome of Intoshia linei affirms orthonectids as highly simplified spiralians.</title>
        <authorList>
            <person name="Mikhailov K.V."/>
            <person name="Slusarev G.S."/>
            <person name="Nikitin M.A."/>
            <person name="Logacheva M.D."/>
            <person name="Penin A."/>
            <person name="Aleoshin V."/>
            <person name="Panchin Y.V."/>
        </authorList>
    </citation>
    <scope>NUCLEOTIDE SEQUENCE [LARGE SCALE GENOMIC DNA]</scope>
    <source>
        <strain evidence="4">Intl2013</strain>
        <tissue evidence="4">Whole animal</tissue>
    </source>
</reference>
<keyword evidence="5" id="KW-1185">Reference proteome</keyword>
<dbReference type="Pfam" id="PF01757">
    <property type="entry name" value="Acyl_transf_3"/>
    <property type="match status" value="1"/>
</dbReference>
<protein>
    <submittedName>
        <fullName evidence="4">Uncharacterized protein</fullName>
    </submittedName>
</protein>
<dbReference type="PANTHER" id="PTHR11161">
    <property type="entry name" value="O-ACYLTRANSFERASE"/>
    <property type="match status" value="1"/>
</dbReference>
<dbReference type="InterPro" id="IPR002656">
    <property type="entry name" value="Acyl_transf_3_dom"/>
</dbReference>
<feature type="transmembrane region" description="Helical" evidence="1">
    <location>
        <begin position="134"/>
        <end position="153"/>
    </location>
</feature>
<feature type="transmembrane region" description="Helical" evidence="1">
    <location>
        <begin position="25"/>
        <end position="48"/>
    </location>
</feature>
<sequence>MKPTPPISPLEEGYGYGRFDMVINIYYPTVAHVHSYLFGIICGYLIYRNKTNKPWIMSKLMLYISWAIFLFSIFTYFYMCDGLFRKKTTPMFNAVYNSTVPFFWSLFVCWFIYICSTSNCDWLNDLFSNRYAKVLSRLTFSMYITHPFVYKYLYMNMPQPVYFDMGTEHCTTAISEILSNFTLTWQVLDALGKPPSGIGLRNYKMYGSFEICYNLRFEKNSKNENFGFKYCQFVIDDNQSLNFPKYGACLPEKCVNYIENHSKKMTFLNKKVIFDCLPNLEIGGYEGFTFVHILLIILFALIMTLQSISSINDLYCRYFEKKQNKIVNALSIISNMESLFDTSDRTDTPQIHCLHGLRTIGKYGIIYGHYLLDYIWIAPNENSMLPFTTKPYVLLYYSNFYQVDTFFVMSGFLVSYTLFRYLAKFGSYKKINWKLYYIGRFVKLLPMYYASLLFLAYFLYKMYDGVEFVMYNFYQRMINYTLWKNFLLIQNIIQPENSLAARWLWYISADLHMYLVAPFFIVILYRKPKYGVILYSIIAMFIIFYTGILTYTRQFPIFINHSIRDSLKSFDMMNTIYFPTWFHFHSYLIGILCAYVVYNNKYKKIQFTSKATNKIIWTILIILISIIAFYSNNALYEEQSLQFKTIYNAIMPFVWSSSVSWIIYSCATNNCNIYLLWIMFSQHVCIDNCNSLNSISNQQFIQHQSQSNEIVN</sequence>
<evidence type="ECO:0000313" key="5">
    <source>
        <dbReference type="Proteomes" id="UP000078046"/>
    </source>
</evidence>
<evidence type="ECO:0000256" key="1">
    <source>
        <dbReference type="SAM" id="Phobius"/>
    </source>
</evidence>
<feature type="transmembrane region" description="Helical" evidence="1">
    <location>
        <begin position="399"/>
        <end position="419"/>
    </location>
</feature>
<feature type="transmembrane region" description="Helical" evidence="1">
    <location>
        <begin position="576"/>
        <end position="599"/>
    </location>
</feature>
<feature type="transmembrane region" description="Helical" evidence="1">
    <location>
        <begin position="503"/>
        <end position="525"/>
    </location>
</feature>
<accession>A0A177BC67</accession>
<keyword evidence="1" id="KW-0472">Membrane</keyword>
<dbReference type="GO" id="GO:0016747">
    <property type="term" value="F:acyltransferase activity, transferring groups other than amino-acyl groups"/>
    <property type="evidence" value="ECO:0007669"/>
    <property type="project" value="InterPro"/>
</dbReference>
<feature type="transmembrane region" description="Helical" evidence="1">
    <location>
        <begin position="60"/>
        <end position="79"/>
    </location>
</feature>
<feature type="transmembrane region" description="Helical" evidence="1">
    <location>
        <begin position="532"/>
        <end position="552"/>
    </location>
</feature>
<dbReference type="PANTHER" id="PTHR11161:SF0">
    <property type="entry name" value="O-ACYLTRANSFERASE LIKE PROTEIN"/>
    <property type="match status" value="1"/>
</dbReference>
<name>A0A177BC67_9BILA</name>
<dbReference type="OrthoDB" id="207378at2759"/>
<dbReference type="AlphaFoldDB" id="A0A177BC67"/>
<feature type="domain" description="Nose resistant-to-fluoxetine protein N-terminal" evidence="3">
    <location>
        <begin position="172"/>
        <end position="236"/>
    </location>
</feature>
<feature type="transmembrane region" description="Helical" evidence="1">
    <location>
        <begin position="91"/>
        <end position="113"/>
    </location>
</feature>
<feature type="transmembrane region" description="Helical" evidence="1">
    <location>
        <begin position="287"/>
        <end position="305"/>
    </location>
</feature>
<feature type="transmembrane region" description="Helical" evidence="1">
    <location>
        <begin position="611"/>
        <end position="630"/>
    </location>
</feature>